<evidence type="ECO:0000256" key="3">
    <source>
        <dbReference type="ARBA" id="ARBA00022729"/>
    </source>
</evidence>
<dbReference type="RefSeq" id="XP_009066429.1">
    <property type="nucleotide sequence ID" value="XM_009068181.1"/>
</dbReference>
<dbReference type="GO" id="GO:0005886">
    <property type="term" value="C:plasma membrane"/>
    <property type="evidence" value="ECO:0007669"/>
    <property type="project" value="TreeGrafter"/>
</dbReference>
<evidence type="ECO:0000256" key="6">
    <source>
        <dbReference type="ARBA" id="ARBA00023319"/>
    </source>
</evidence>
<dbReference type="PROSITE" id="PS50835">
    <property type="entry name" value="IG_LIKE"/>
    <property type="match status" value="2"/>
</dbReference>
<comment type="subcellular location">
    <subcellularLocation>
        <location evidence="1">Secreted</location>
    </subcellularLocation>
</comment>
<dbReference type="Pfam" id="PF13927">
    <property type="entry name" value="Ig_3"/>
    <property type="match status" value="1"/>
</dbReference>
<dbReference type="OMA" id="QTADWED"/>
<keyword evidence="6" id="KW-0393">Immunoglobulin domain</keyword>
<evidence type="ECO:0000259" key="7">
    <source>
        <dbReference type="PROSITE" id="PS50835"/>
    </source>
</evidence>
<keyword evidence="5" id="KW-1015">Disulfide bond</keyword>
<dbReference type="OrthoDB" id="6138780at2759"/>
<keyword evidence="9" id="KW-1185">Reference proteome</keyword>
<dbReference type="Proteomes" id="UP000030746">
    <property type="component" value="Unassembled WGS sequence"/>
</dbReference>
<dbReference type="SMART" id="SM00408">
    <property type="entry name" value="IGc2"/>
    <property type="match status" value="2"/>
</dbReference>
<evidence type="ECO:0000313" key="9">
    <source>
        <dbReference type="Proteomes" id="UP000030746"/>
    </source>
</evidence>
<dbReference type="InterPro" id="IPR003598">
    <property type="entry name" value="Ig_sub2"/>
</dbReference>
<feature type="non-terminal residue" evidence="8">
    <location>
        <position position="1"/>
    </location>
</feature>
<dbReference type="InterPro" id="IPR003599">
    <property type="entry name" value="Ig_sub"/>
</dbReference>
<dbReference type="CTD" id="20230407"/>
<organism evidence="8 9">
    <name type="scientific">Lottia gigantea</name>
    <name type="common">Giant owl limpet</name>
    <dbReference type="NCBI Taxonomy" id="225164"/>
    <lineage>
        <taxon>Eukaryota</taxon>
        <taxon>Metazoa</taxon>
        <taxon>Spiralia</taxon>
        <taxon>Lophotrochozoa</taxon>
        <taxon>Mollusca</taxon>
        <taxon>Gastropoda</taxon>
        <taxon>Patellogastropoda</taxon>
        <taxon>Lottioidea</taxon>
        <taxon>Lottiidae</taxon>
        <taxon>Lottia</taxon>
    </lineage>
</organism>
<name>V4B2I7_LOTGI</name>
<dbReference type="InterPro" id="IPR013783">
    <property type="entry name" value="Ig-like_fold"/>
</dbReference>
<feature type="domain" description="Ig-like" evidence="7">
    <location>
        <begin position="1"/>
        <end position="94"/>
    </location>
</feature>
<dbReference type="GeneID" id="20230407"/>
<dbReference type="InterPro" id="IPR050958">
    <property type="entry name" value="Cell_Adh-Cytoskel_Orgn"/>
</dbReference>
<dbReference type="InterPro" id="IPR013098">
    <property type="entry name" value="Ig_I-set"/>
</dbReference>
<dbReference type="Gene3D" id="2.60.40.10">
    <property type="entry name" value="Immunoglobulins"/>
    <property type="match status" value="2"/>
</dbReference>
<evidence type="ECO:0000256" key="5">
    <source>
        <dbReference type="ARBA" id="ARBA00023157"/>
    </source>
</evidence>
<proteinExistence type="predicted"/>
<dbReference type="SUPFAM" id="SSF48726">
    <property type="entry name" value="Immunoglobulin"/>
    <property type="match status" value="2"/>
</dbReference>
<dbReference type="KEGG" id="lgi:LOTGIDRAFT_108898"/>
<evidence type="ECO:0000256" key="2">
    <source>
        <dbReference type="ARBA" id="ARBA00022525"/>
    </source>
</evidence>
<evidence type="ECO:0000256" key="1">
    <source>
        <dbReference type="ARBA" id="ARBA00004613"/>
    </source>
</evidence>
<dbReference type="FunFam" id="2.60.40.10:FF:001749">
    <property type="entry name" value="Neural/ectodermal development factor IMP-L2"/>
    <property type="match status" value="1"/>
</dbReference>
<keyword evidence="4" id="KW-0677">Repeat</keyword>
<protein>
    <recommendedName>
        <fullName evidence="7">Ig-like domain-containing protein</fullName>
    </recommendedName>
</protein>
<dbReference type="AlphaFoldDB" id="V4B2I7"/>
<evidence type="ECO:0000313" key="8">
    <source>
        <dbReference type="EMBL" id="ESO82624.1"/>
    </source>
</evidence>
<gene>
    <name evidence="8" type="ORF">LOTGIDRAFT_108898</name>
</gene>
<sequence length="197" mass="22779">TRINRHNKVTLECDVGGTPTPTIHWLKDGERLTQVSRINLFFQLKIKRKPLLRLSTTVSNLFLDCLTPETEGEYSCIAETPKSRIERSTKVLITCLSGEAARIYLWTKNRIEFEDATVQLYCRAEGTPAPKITWFNNHGKMITDEDEEYKVADNGDLIIKDISWMEHMGEWTCQAENPYGIDRKETFLYPVSKLYIT</sequence>
<dbReference type="GO" id="GO:0007156">
    <property type="term" value="P:homophilic cell adhesion via plasma membrane adhesion molecules"/>
    <property type="evidence" value="ECO:0007669"/>
    <property type="project" value="TreeGrafter"/>
</dbReference>
<reference evidence="8 9" key="1">
    <citation type="journal article" date="2013" name="Nature">
        <title>Insights into bilaterian evolution from three spiralian genomes.</title>
        <authorList>
            <person name="Simakov O."/>
            <person name="Marletaz F."/>
            <person name="Cho S.J."/>
            <person name="Edsinger-Gonzales E."/>
            <person name="Havlak P."/>
            <person name="Hellsten U."/>
            <person name="Kuo D.H."/>
            <person name="Larsson T."/>
            <person name="Lv J."/>
            <person name="Arendt D."/>
            <person name="Savage R."/>
            <person name="Osoegawa K."/>
            <person name="de Jong P."/>
            <person name="Grimwood J."/>
            <person name="Chapman J.A."/>
            <person name="Shapiro H."/>
            <person name="Aerts A."/>
            <person name="Otillar R.P."/>
            <person name="Terry A.Y."/>
            <person name="Boore J.L."/>
            <person name="Grigoriev I.V."/>
            <person name="Lindberg D.R."/>
            <person name="Seaver E.C."/>
            <person name="Weisblat D.A."/>
            <person name="Putnam N.H."/>
            <person name="Rokhsar D.S."/>
        </authorList>
    </citation>
    <scope>NUCLEOTIDE SEQUENCE [LARGE SCALE GENOMIC DNA]</scope>
</reference>
<dbReference type="EMBL" id="KB203854">
    <property type="protein sequence ID" value="ESO82624.1"/>
    <property type="molecule type" value="Genomic_DNA"/>
</dbReference>
<dbReference type="InterPro" id="IPR007110">
    <property type="entry name" value="Ig-like_dom"/>
</dbReference>
<accession>V4B2I7</accession>
<dbReference type="PANTHER" id="PTHR45080:SF8">
    <property type="entry name" value="IG-LIKE DOMAIN-CONTAINING PROTEIN"/>
    <property type="match status" value="1"/>
</dbReference>
<dbReference type="Pfam" id="PF07679">
    <property type="entry name" value="I-set"/>
    <property type="match status" value="1"/>
</dbReference>
<keyword evidence="2" id="KW-0964">Secreted</keyword>
<dbReference type="GO" id="GO:0005576">
    <property type="term" value="C:extracellular region"/>
    <property type="evidence" value="ECO:0007669"/>
    <property type="project" value="UniProtKB-SubCell"/>
</dbReference>
<dbReference type="InterPro" id="IPR036179">
    <property type="entry name" value="Ig-like_dom_sf"/>
</dbReference>
<keyword evidence="3" id="KW-0732">Signal</keyword>
<dbReference type="SMART" id="SM00409">
    <property type="entry name" value="IG"/>
    <property type="match status" value="2"/>
</dbReference>
<dbReference type="HOGENOM" id="CLU_1411885_0_0_1"/>
<evidence type="ECO:0000256" key="4">
    <source>
        <dbReference type="ARBA" id="ARBA00022737"/>
    </source>
</evidence>
<dbReference type="PANTHER" id="PTHR45080">
    <property type="entry name" value="CONTACTIN 5"/>
    <property type="match status" value="1"/>
</dbReference>
<feature type="domain" description="Ig-like" evidence="7">
    <location>
        <begin position="114"/>
        <end position="177"/>
    </location>
</feature>